<name>A0A167C4V5_9BACL</name>
<evidence type="ECO:0000313" key="2">
    <source>
        <dbReference type="Proteomes" id="UP000077134"/>
    </source>
</evidence>
<proteinExistence type="predicted"/>
<accession>A0A167C4V5</accession>
<dbReference type="EMBL" id="LSFN01000032">
    <property type="protein sequence ID" value="OAB72784.1"/>
    <property type="molecule type" value="Genomic_DNA"/>
</dbReference>
<dbReference type="Proteomes" id="UP000077134">
    <property type="component" value="Unassembled WGS sequence"/>
</dbReference>
<gene>
    <name evidence="1" type="ORF">PNBC_15230</name>
</gene>
<organism evidence="1 2">
    <name type="scientific">Paenibacillus crassostreae</name>
    <dbReference type="NCBI Taxonomy" id="1763538"/>
    <lineage>
        <taxon>Bacteria</taxon>
        <taxon>Bacillati</taxon>
        <taxon>Bacillota</taxon>
        <taxon>Bacilli</taxon>
        <taxon>Bacillales</taxon>
        <taxon>Paenibacillaceae</taxon>
        <taxon>Paenibacillus</taxon>
    </lineage>
</organism>
<dbReference type="RefSeq" id="WP_068659597.1">
    <property type="nucleotide sequence ID" value="NZ_CP017770.1"/>
</dbReference>
<dbReference type="AlphaFoldDB" id="A0A167C4V5"/>
<comment type="caution">
    <text evidence="1">The sequence shown here is derived from an EMBL/GenBank/DDBJ whole genome shotgun (WGS) entry which is preliminary data.</text>
</comment>
<dbReference type="OrthoDB" id="1912211at2"/>
<reference evidence="1 2" key="1">
    <citation type="submission" date="2016-02" db="EMBL/GenBank/DDBJ databases">
        <title>Paenibacillus sp. LPB0068, isolated from Crassostrea gigas.</title>
        <authorList>
            <person name="Shin S.-K."/>
            <person name="Yi H."/>
        </authorList>
    </citation>
    <scope>NUCLEOTIDE SEQUENCE [LARGE SCALE GENOMIC DNA]</scope>
    <source>
        <strain evidence="1 2">LPB0068</strain>
    </source>
</reference>
<dbReference type="KEGG" id="pcx:LPB68_05020"/>
<sequence length="77" mass="8764">MSVEIVLKYKETTYRFVDESEYGPEEITGETAEFYWEDGNGSCDCNRANGIRKYCDPTFPEMNCGGDEIDLISVTVM</sequence>
<evidence type="ECO:0000313" key="1">
    <source>
        <dbReference type="EMBL" id="OAB72784.1"/>
    </source>
</evidence>
<protein>
    <submittedName>
        <fullName evidence="1">Uncharacterized protein</fullName>
    </submittedName>
</protein>
<keyword evidence="2" id="KW-1185">Reference proteome</keyword>